<sequence length="316" mass="35654">MSEAHDLYGQLASRILDLWNAREEDKALPALDRALRTASDDGDAARESLFLALLSDRIERSPRAMLRWLDIVLKRFALHDSELPDSYRKGIATYVSVHLDRYDSFVEQGTIERVKPELDPEQFDPKWGTVNWRKFDDDEVRARLAVFNLYSPGGPELLNDHLDGLDADRTEQDLENGLAMAQSWEGMNPALLPEDSRIQQIAERGLSRLLAEHAILQMDLTELVVQAAGNPGRFALLVKLAALCWLGQRLQYEQAREASPPNVFWPAMAAACRLRTDCAFSTELMNEIGHTPAAPLLLTSCDARTAYNFSRDVQFD</sequence>
<organism evidence="1 2">
    <name type="scientific">Parachitinimonas caeni</name>
    <dbReference type="NCBI Taxonomy" id="3031301"/>
    <lineage>
        <taxon>Bacteria</taxon>
        <taxon>Pseudomonadati</taxon>
        <taxon>Pseudomonadota</taxon>
        <taxon>Betaproteobacteria</taxon>
        <taxon>Neisseriales</taxon>
        <taxon>Chitinibacteraceae</taxon>
        <taxon>Parachitinimonas</taxon>
    </lineage>
</organism>
<protein>
    <submittedName>
        <fullName evidence="1">Uncharacterized protein</fullName>
    </submittedName>
</protein>
<proteinExistence type="predicted"/>
<dbReference type="RefSeq" id="WP_284100614.1">
    <property type="nucleotide sequence ID" value="NZ_JARRAF010000009.1"/>
</dbReference>
<dbReference type="EMBL" id="JARRAF010000009">
    <property type="protein sequence ID" value="MDK2124303.1"/>
    <property type="molecule type" value="Genomic_DNA"/>
</dbReference>
<dbReference type="Proteomes" id="UP001172778">
    <property type="component" value="Unassembled WGS sequence"/>
</dbReference>
<reference evidence="1" key="1">
    <citation type="submission" date="2023-03" db="EMBL/GenBank/DDBJ databases">
        <title>Chitinimonas shenzhenensis gen. nov., sp. nov., a novel member of family Burkholderiaceae isolated from activated sludge collected in Shen Zhen, China.</title>
        <authorList>
            <person name="Wang X."/>
        </authorList>
    </citation>
    <scope>NUCLEOTIDE SEQUENCE</scope>
    <source>
        <strain evidence="1">DQS-5</strain>
    </source>
</reference>
<keyword evidence="2" id="KW-1185">Reference proteome</keyword>
<gene>
    <name evidence="1" type="ORF">PZA18_09600</name>
</gene>
<name>A0ABT7DW76_9NEIS</name>
<evidence type="ECO:0000313" key="1">
    <source>
        <dbReference type="EMBL" id="MDK2124303.1"/>
    </source>
</evidence>
<accession>A0ABT7DW76</accession>
<comment type="caution">
    <text evidence="1">The sequence shown here is derived from an EMBL/GenBank/DDBJ whole genome shotgun (WGS) entry which is preliminary data.</text>
</comment>
<evidence type="ECO:0000313" key="2">
    <source>
        <dbReference type="Proteomes" id="UP001172778"/>
    </source>
</evidence>